<evidence type="ECO:0000313" key="3">
    <source>
        <dbReference type="Proteomes" id="UP001164653"/>
    </source>
</evidence>
<dbReference type="GO" id="GO:0016491">
    <property type="term" value="F:oxidoreductase activity"/>
    <property type="evidence" value="ECO:0007669"/>
    <property type="project" value="InterPro"/>
</dbReference>
<organism evidence="2 3">
    <name type="scientific">Dyadobacter pollutisoli</name>
    <dbReference type="NCBI Taxonomy" id="2910158"/>
    <lineage>
        <taxon>Bacteria</taxon>
        <taxon>Pseudomonadati</taxon>
        <taxon>Bacteroidota</taxon>
        <taxon>Cytophagia</taxon>
        <taxon>Cytophagales</taxon>
        <taxon>Spirosomataceae</taxon>
        <taxon>Dyadobacter</taxon>
    </lineage>
</organism>
<dbReference type="KEGG" id="dpf:ON006_27165"/>
<protein>
    <submittedName>
        <fullName evidence="2">Redoxin family protein</fullName>
    </submittedName>
</protein>
<dbReference type="SUPFAM" id="SSF52833">
    <property type="entry name" value="Thioredoxin-like"/>
    <property type="match status" value="1"/>
</dbReference>
<dbReference type="Proteomes" id="UP001164653">
    <property type="component" value="Chromosome"/>
</dbReference>
<proteinExistence type="predicted"/>
<sequence>MKALGVIRGILLGLIILSGNTFATQAASEKLKVIFFLDPECPISNAYMKEIKSIYADYSVKGVTFEAVFPTSTVTDQEIKAFLKKYNATFPGYTDANLQKAKRYQATVMPEVVLVNSAGIVVYRGAIDDWYYGLGKSRPKATEFYLRNAIDATLDGNQVMKSRTEAYGCLINL</sequence>
<evidence type="ECO:0000259" key="1">
    <source>
        <dbReference type="Pfam" id="PF08534"/>
    </source>
</evidence>
<dbReference type="Gene3D" id="3.40.30.10">
    <property type="entry name" value="Glutaredoxin"/>
    <property type="match status" value="1"/>
</dbReference>
<name>A0A9E8SJI7_9BACT</name>
<dbReference type="RefSeq" id="WP_244821331.1">
    <property type="nucleotide sequence ID" value="NZ_CP112998.1"/>
</dbReference>
<evidence type="ECO:0000313" key="2">
    <source>
        <dbReference type="EMBL" id="WAC11400.1"/>
    </source>
</evidence>
<dbReference type="PANTHER" id="PTHR43640">
    <property type="entry name" value="OS07G0260300 PROTEIN"/>
    <property type="match status" value="1"/>
</dbReference>
<dbReference type="InterPro" id="IPR047262">
    <property type="entry name" value="PRX-like1"/>
</dbReference>
<dbReference type="AlphaFoldDB" id="A0A9E8SJI7"/>
<feature type="domain" description="Redoxin" evidence="1">
    <location>
        <begin position="18"/>
        <end position="125"/>
    </location>
</feature>
<accession>A0A9E8SJI7</accession>
<dbReference type="PANTHER" id="PTHR43640:SF1">
    <property type="entry name" value="THIOREDOXIN-DEPENDENT PEROXIREDOXIN"/>
    <property type="match status" value="1"/>
</dbReference>
<reference evidence="2" key="1">
    <citation type="submission" date="2022-11" db="EMBL/GenBank/DDBJ databases">
        <title>Dyadobacter pollutisoli sp. nov., isolated from plastic dumped soil.</title>
        <authorList>
            <person name="Kim J.M."/>
            <person name="Kim K.R."/>
            <person name="Lee J.K."/>
            <person name="Hao L."/>
            <person name="Jeon C.O."/>
        </authorList>
    </citation>
    <scope>NUCLEOTIDE SEQUENCE</scope>
    <source>
        <strain evidence="2">U1</strain>
    </source>
</reference>
<dbReference type="InterPro" id="IPR013740">
    <property type="entry name" value="Redoxin"/>
</dbReference>
<dbReference type="EMBL" id="CP112998">
    <property type="protein sequence ID" value="WAC11400.1"/>
    <property type="molecule type" value="Genomic_DNA"/>
</dbReference>
<dbReference type="InterPro" id="IPR036249">
    <property type="entry name" value="Thioredoxin-like_sf"/>
</dbReference>
<dbReference type="Pfam" id="PF08534">
    <property type="entry name" value="Redoxin"/>
    <property type="match status" value="1"/>
</dbReference>
<keyword evidence="3" id="KW-1185">Reference proteome</keyword>
<gene>
    <name evidence="2" type="ORF">ON006_27165</name>
</gene>